<dbReference type="AlphaFoldDB" id="A0ABD2HP58"/>
<keyword evidence="3" id="KW-1185">Reference proteome</keyword>
<sequence length="224" mass="24914">MLLSSAADNGRKDRSKAEGQSCPIGARRSRCARAVANTARQVAARVALNRIANWPGWAQHDDLHAAACLPSSQWKFVDQMLSLKTLTLHGCLNNHLLDARLHGIGVCHFHPKPTVRGNRFMCHWLNFHRCYWLSVLVALAFGPGHTLRCFGVHWDERRFYGTHGLLFPTVPSARDARVVHEPLRTPRDKLQHALRSIAWPIGQAGLSTVICAAACLPSSDCLTY</sequence>
<organism evidence="2 3">
    <name type="scientific">Heterodera schachtii</name>
    <name type="common">Sugarbeet cyst nematode worm</name>
    <name type="synonym">Tylenchus schachtii</name>
    <dbReference type="NCBI Taxonomy" id="97005"/>
    <lineage>
        <taxon>Eukaryota</taxon>
        <taxon>Metazoa</taxon>
        <taxon>Ecdysozoa</taxon>
        <taxon>Nematoda</taxon>
        <taxon>Chromadorea</taxon>
        <taxon>Rhabditida</taxon>
        <taxon>Tylenchina</taxon>
        <taxon>Tylenchomorpha</taxon>
        <taxon>Tylenchoidea</taxon>
        <taxon>Heteroderidae</taxon>
        <taxon>Heteroderinae</taxon>
        <taxon>Heterodera</taxon>
    </lineage>
</organism>
<evidence type="ECO:0000313" key="3">
    <source>
        <dbReference type="Proteomes" id="UP001620645"/>
    </source>
</evidence>
<protein>
    <submittedName>
        <fullName evidence="2">Uncharacterized protein</fullName>
    </submittedName>
</protein>
<reference evidence="2 3" key="1">
    <citation type="submission" date="2024-10" db="EMBL/GenBank/DDBJ databases">
        <authorList>
            <person name="Kim D."/>
        </authorList>
    </citation>
    <scope>NUCLEOTIDE SEQUENCE [LARGE SCALE GENOMIC DNA]</scope>
    <source>
        <strain evidence="2">Taebaek</strain>
    </source>
</reference>
<dbReference type="Proteomes" id="UP001620645">
    <property type="component" value="Unassembled WGS sequence"/>
</dbReference>
<dbReference type="EMBL" id="JBICCN010000429">
    <property type="protein sequence ID" value="KAL3069269.1"/>
    <property type="molecule type" value="Genomic_DNA"/>
</dbReference>
<gene>
    <name evidence="2" type="ORF">niasHS_017994</name>
</gene>
<evidence type="ECO:0000256" key="1">
    <source>
        <dbReference type="SAM" id="MobiDB-lite"/>
    </source>
</evidence>
<evidence type="ECO:0000313" key="2">
    <source>
        <dbReference type="EMBL" id="KAL3069269.1"/>
    </source>
</evidence>
<proteinExistence type="predicted"/>
<comment type="caution">
    <text evidence="2">The sequence shown here is derived from an EMBL/GenBank/DDBJ whole genome shotgun (WGS) entry which is preliminary data.</text>
</comment>
<name>A0ABD2HP58_HETSC</name>
<accession>A0ABD2HP58</accession>
<feature type="region of interest" description="Disordered" evidence="1">
    <location>
        <begin position="1"/>
        <end position="21"/>
    </location>
</feature>